<protein>
    <submittedName>
        <fullName evidence="1">Uncharacterized protein</fullName>
    </submittedName>
</protein>
<accession>A0ABT0RVD2</accession>
<organism evidence="1 2">
    <name type="scientific">Sphingomonas caseinilyticus</name>
    <dbReference type="NCBI Taxonomy" id="2908205"/>
    <lineage>
        <taxon>Bacteria</taxon>
        <taxon>Pseudomonadati</taxon>
        <taxon>Pseudomonadota</taxon>
        <taxon>Alphaproteobacteria</taxon>
        <taxon>Sphingomonadales</taxon>
        <taxon>Sphingomonadaceae</taxon>
        <taxon>Sphingomonas</taxon>
    </lineage>
</organism>
<evidence type="ECO:0000313" key="2">
    <source>
        <dbReference type="Proteomes" id="UP001203410"/>
    </source>
</evidence>
<keyword evidence="2" id="KW-1185">Reference proteome</keyword>
<sequence>MAALTPTKVAITYQQHDLKTSNCPRLRASRRLRGEVEELFMLQCDFALAKSIVQCDKELPFLKASSPDT</sequence>
<dbReference type="Proteomes" id="UP001203410">
    <property type="component" value="Unassembled WGS sequence"/>
</dbReference>
<evidence type="ECO:0000313" key="1">
    <source>
        <dbReference type="EMBL" id="MCL6698982.1"/>
    </source>
</evidence>
<gene>
    <name evidence="1" type="ORF">LZ496_09335</name>
</gene>
<dbReference type="RefSeq" id="WP_249904359.1">
    <property type="nucleotide sequence ID" value="NZ_JAMGBA010000002.1"/>
</dbReference>
<dbReference type="EMBL" id="JAMGBA010000002">
    <property type="protein sequence ID" value="MCL6698982.1"/>
    <property type="molecule type" value="Genomic_DNA"/>
</dbReference>
<reference evidence="1 2" key="1">
    <citation type="submission" date="2022-05" db="EMBL/GenBank/DDBJ databases">
        <authorList>
            <person name="Jo J.-H."/>
            <person name="Im W.-T."/>
        </authorList>
    </citation>
    <scope>NUCLEOTIDE SEQUENCE [LARGE SCALE GENOMIC DNA]</scope>
    <source>
        <strain evidence="1 2">NSE70-1</strain>
    </source>
</reference>
<comment type="caution">
    <text evidence="1">The sequence shown here is derived from an EMBL/GenBank/DDBJ whole genome shotgun (WGS) entry which is preliminary data.</text>
</comment>
<proteinExistence type="predicted"/>
<name>A0ABT0RVD2_9SPHN</name>